<name>A0A3A1WW54_9HYPH</name>
<reference evidence="2" key="1">
    <citation type="submission" date="2018-09" db="EMBL/GenBank/DDBJ databases">
        <authorList>
            <person name="Tuo L."/>
        </authorList>
    </citation>
    <scope>NUCLEOTIDE SEQUENCE [LARGE SCALE GENOMIC DNA]</scope>
    <source>
        <strain evidence="2">M2BS4Y-1</strain>
    </source>
</reference>
<sequence>MIVNLFSTANLSSGRSDVLARMIASVADAARVRPDMELRLMILLQCCDRAPADLLSPDEARFVTLLTAPGLVSLSAARNRLLAEGRRIGWMAGDEIVAFPDDDCWYPAGALAYVHDAFSARPDLDFWFCDYASAPVPVDGARERDASVHDVLRRASSNTMVFRSRVAREAGEFDPELGVGARLNGSEDTDYALRAFALSRRTRFMPLACIGHRDRNTAIRAKYYPSGLMVIARHARRVPALRGALVRKLAVGSALLARGELKPGAFLGALRTAMGEMRRPGR</sequence>
<dbReference type="Gene3D" id="3.90.550.10">
    <property type="entry name" value="Spore Coat Polysaccharide Biosynthesis Protein SpsA, Chain A"/>
    <property type="match status" value="1"/>
</dbReference>
<accession>A0A3A1WW54</accession>
<evidence type="ECO:0008006" key="3">
    <source>
        <dbReference type="Google" id="ProtNLM"/>
    </source>
</evidence>
<comment type="caution">
    <text evidence="1">The sequence shown here is derived from an EMBL/GenBank/DDBJ whole genome shotgun (WGS) entry which is preliminary data.</text>
</comment>
<gene>
    <name evidence="1" type="ORF">D3218_04330</name>
</gene>
<dbReference type="RefSeq" id="WP_119538676.1">
    <property type="nucleotide sequence ID" value="NZ_QYRN01000002.1"/>
</dbReference>
<dbReference type="AlphaFoldDB" id="A0A3A1WW54"/>
<dbReference type="EMBL" id="QYRN01000002">
    <property type="protein sequence ID" value="RIY02598.1"/>
    <property type="molecule type" value="Genomic_DNA"/>
</dbReference>
<evidence type="ECO:0000313" key="1">
    <source>
        <dbReference type="EMBL" id="RIY02598.1"/>
    </source>
</evidence>
<dbReference type="OrthoDB" id="9801954at2"/>
<dbReference type="SUPFAM" id="SSF53448">
    <property type="entry name" value="Nucleotide-diphospho-sugar transferases"/>
    <property type="match status" value="1"/>
</dbReference>
<dbReference type="CDD" id="cd00761">
    <property type="entry name" value="Glyco_tranf_GTA_type"/>
    <property type="match status" value="1"/>
</dbReference>
<dbReference type="InterPro" id="IPR029044">
    <property type="entry name" value="Nucleotide-diphossugar_trans"/>
</dbReference>
<organism evidence="1 2">
    <name type="scientific">Aureimonas flava</name>
    <dbReference type="NCBI Taxonomy" id="2320271"/>
    <lineage>
        <taxon>Bacteria</taxon>
        <taxon>Pseudomonadati</taxon>
        <taxon>Pseudomonadota</taxon>
        <taxon>Alphaproteobacteria</taxon>
        <taxon>Hyphomicrobiales</taxon>
        <taxon>Aurantimonadaceae</taxon>
        <taxon>Aureimonas</taxon>
    </lineage>
</organism>
<dbReference type="Proteomes" id="UP000265750">
    <property type="component" value="Unassembled WGS sequence"/>
</dbReference>
<keyword evidence="2" id="KW-1185">Reference proteome</keyword>
<evidence type="ECO:0000313" key="2">
    <source>
        <dbReference type="Proteomes" id="UP000265750"/>
    </source>
</evidence>
<proteinExistence type="predicted"/>
<protein>
    <recommendedName>
        <fullName evidence="3">Glycosyltransferase family 2 protein</fullName>
    </recommendedName>
</protein>